<feature type="transmembrane region" description="Helical" evidence="15">
    <location>
        <begin position="147"/>
        <end position="165"/>
    </location>
</feature>
<dbReference type="PRINTS" id="PR01059">
    <property type="entry name" value="5HT4RECEPTR"/>
</dbReference>
<keyword evidence="6 15" id="KW-1133">Transmembrane helix</keyword>
<comment type="subcellular location">
    <subcellularLocation>
        <location evidence="2">Cell membrane</location>
        <topology evidence="2">Multi-pass membrane protein</topology>
    </subcellularLocation>
    <subcellularLocation>
        <location evidence="1">Endosome membrane</location>
        <topology evidence="1">Multi-pass membrane protein</topology>
    </subcellularLocation>
</comment>
<evidence type="ECO:0000256" key="7">
    <source>
        <dbReference type="ARBA" id="ARBA00023040"/>
    </source>
</evidence>
<reference evidence="17" key="2">
    <citation type="submission" date="2025-09" db="UniProtKB">
        <authorList>
            <consortium name="Ensembl"/>
        </authorList>
    </citation>
    <scope>IDENTIFICATION</scope>
</reference>
<dbReference type="PANTHER" id="PTHR24248">
    <property type="entry name" value="ADRENERGIC RECEPTOR-RELATED G-PROTEIN COUPLED RECEPTOR"/>
    <property type="match status" value="1"/>
</dbReference>
<reference evidence="17" key="1">
    <citation type="submission" date="2025-08" db="UniProtKB">
        <authorList>
            <consortium name="Ensembl"/>
        </authorList>
    </citation>
    <scope>IDENTIFICATION</scope>
</reference>
<dbReference type="GO" id="GO:0045202">
    <property type="term" value="C:synapse"/>
    <property type="evidence" value="ECO:0007669"/>
    <property type="project" value="GOC"/>
</dbReference>
<feature type="domain" description="G-protein coupled receptors family 1 profile" evidence="16">
    <location>
        <begin position="1"/>
        <end position="208"/>
    </location>
</feature>
<comment type="function">
    <text evidence="12">G-protein coupled receptor for 5-hydroxytryptamine (serotonin), a biogenic hormone that functions as a neurotransmitter, a hormone and a mitogen. Ligand binding causes a conformation change that triggers signaling via guanine nucleotide-binding proteins (G proteins) and modulates the activity of downstream effectors. HTR4 is coupled to G(s) G alpha proteins and mediates activation of adenylate cyclase activity.</text>
</comment>
<evidence type="ECO:0000256" key="1">
    <source>
        <dbReference type="ARBA" id="ARBA00004337"/>
    </source>
</evidence>
<evidence type="ECO:0000259" key="16">
    <source>
        <dbReference type="PROSITE" id="PS50262"/>
    </source>
</evidence>
<dbReference type="HOGENOM" id="CLU_009579_11_0_1"/>
<evidence type="ECO:0000256" key="14">
    <source>
        <dbReference type="RuleBase" id="RU000688"/>
    </source>
</evidence>
<dbReference type="STRING" id="7757.ENSPMAP00000004535"/>
<dbReference type="Gene3D" id="1.20.1070.10">
    <property type="entry name" value="Rhodopsin 7-helix transmembrane proteins"/>
    <property type="match status" value="1"/>
</dbReference>
<name>S4RH53_PETMA</name>
<protein>
    <recommendedName>
        <fullName evidence="3">5-hydroxytryptamine receptor 4</fullName>
    </recommendedName>
    <alternativeName>
        <fullName evidence="11">Serotonin receptor 4</fullName>
    </alternativeName>
</protein>
<dbReference type="GO" id="GO:0010008">
    <property type="term" value="C:endosome membrane"/>
    <property type="evidence" value="ECO:0007669"/>
    <property type="project" value="UniProtKB-SubCell"/>
</dbReference>
<keyword evidence="7 14" id="KW-0297">G-protein coupled receptor</keyword>
<evidence type="ECO:0000256" key="13">
    <source>
        <dbReference type="ARBA" id="ARBA00046802"/>
    </source>
</evidence>
<evidence type="ECO:0000256" key="9">
    <source>
        <dbReference type="ARBA" id="ARBA00023170"/>
    </source>
</evidence>
<evidence type="ECO:0000256" key="6">
    <source>
        <dbReference type="ARBA" id="ARBA00022989"/>
    </source>
</evidence>
<dbReference type="InterPro" id="IPR000276">
    <property type="entry name" value="GPCR_Rhodpsn"/>
</dbReference>
<evidence type="ECO:0000256" key="2">
    <source>
        <dbReference type="ARBA" id="ARBA00004651"/>
    </source>
</evidence>
<dbReference type="GO" id="GO:0032098">
    <property type="term" value="P:regulation of appetite"/>
    <property type="evidence" value="ECO:0007669"/>
    <property type="project" value="InterPro"/>
</dbReference>
<keyword evidence="8 15" id="KW-0472">Membrane</keyword>
<dbReference type="InterPro" id="IPR017452">
    <property type="entry name" value="GPCR_Rhodpsn_7TM"/>
</dbReference>
<dbReference type="GeneTree" id="ENSGT00950000182934"/>
<dbReference type="GO" id="GO:0007268">
    <property type="term" value="P:chemical synaptic transmission"/>
    <property type="evidence" value="ECO:0007669"/>
    <property type="project" value="InterPro"/>
</dbReference>
<evidence type="ECO:0000313" key="17">
    <source>
        <dbReference type="Ensembl" id="ENSPMAP00000004535.1"/>
    </source>
</evidence>
<dbReference type="SUPFAM" id="SSF81321">
    <property type="entry name" value="Family A G protein-coupled receptor-like"/>
    <property type="match status" value="1"/>
</dbReference>
<evidence type="ECO:0000256" key="4">
    <source>
        <dbReference type="ARBA" id="ARBA00022475"/>
    </source>
</evidence>
<dbReference type="PROSITE" id="PS00237">
    <property type="entry name" value="G_PROTEIN_RECEP_F1_1"/>
    <property type="match status" value="1"/>
</dbReference>
<accession>S4RH53</accession>
<evidence type="ECO:0000256" key="8">
    <source>
        <dbReference type="ARBA" id="ARBA00023136"/>
    </source>
</evidence>
<evidence type="ECO:0000256" key="3">
    <source>
        <dbReference type="ARBA" id="ARBA00015305"/>
    </source>
</evidence>
<evidence type="ECO:0000256" key="15">
    <source>
        <dbReference type="SAM" id="Phobius"/>
    </source>
</evidence>
<evidence type="ECO:0000256" key="11">
    <source>
        <dbReference type="ARBA" id="ARBA00031928"/>
    </source>
</evidence>
<evidence type="ECO:0000256" key="10">
    <source>
        <dbReference type="ARBA" id="ARBA00023224"/>
    </source>
</evidence>
<evidence type="ECO:0000256" key="5">
    <source>
        <dbReference type="ARBA" id="ARBA00022692"/>
    </source>
</evidence>
<dbReference type="PROSITE" id="PS50262">
    <property type="entry name" value="G_PROTEIN_RECEP_F1_2"/>
    <property type="match status" value="1"/>
</dbReference>
<organism evidence="17">
    <name type="scientific">Petromyzon marinus</name>
    <name type="common">Sea lamprey</name>
    <dbReference type="NCBI Taxonomy" id="7757"/>
    <lineage>
        <taxon>Eukaryota</taxon>
        <taxon>Metazoa</taxon>
        <taxon>Chordata</taxon>
        <taxon>Craniata</taxon>
        <taxon>Vertebrata</taxon>
        <taxon>Cyclostomata</taxon>
        <taxon>Hyperoartia</taxon>
        <taxon>Petromyzontiformes</taxon>
        <taxon>Petromyzontidae</taxon>
        <taxon>Petromyzon</taxon>
    </lineage>
</organism>
<sequence>SLCESRQLQSRSNVLVASLAVADLLVGLLIMPFSAARTAYNCWFYGDLFCHLHTWLDFSTCTSSIANLACISLERYASIAEPLRYRQMVTPRVLAAMLLLSWSGLPLYGATFMLGWNLVGIKRQVTESSCRHDCRVYMNPASTATNVLVAYVTPMLLMIVANAKIHRLARAQVRRIEGSAMVSGRASEPLLGYGTSRAAWEVVCWLPYLNSAVNPVLLMVFNRSFNGAFRLALKGGVLKSKCRGIDLFNFRDGNM</sequence>
<dbReference type="Ensembl" id="ENSPMAT00000004553.1">
    <property type="protein sequence ID" value="ENSPMAP00000004535.1"/>
    <property type="gene ID" value="ENSPMAG00000004153.1"/>
</dbReference>
<feature type="transmembrane region" description="Helical" evidence="15">
    <location>
        <begin position="12"/>
        <end position="35"/>
    </location>
</feature>
<keyword evidence="4" id="KW-1003">Cell membrane</keyword>
<evidence type="ECO:0000256" key="12">
    <source>
        <dbReference type="ARBA" id="ARBA00046191"/>
    </source>
</evidence>
<dbReference type="GO" id="GO:0005886">
    <property type="term" value="C:plasma membrane"/>
    <property type="evidence" value="ECO:0007669"/>
    <property type="project" value="UniProtKB-SubCell"/>
</dbReference>
<dbReference type="InterPro" id="IPR001520">
    <property type="entry name" value="5HT4_rcpt"/>
</dbReference>
<keyword evidence="5 14" id="KW-0812">Transmembrane</keyword>
<keyword evidence="10 14" id="KW-0807">Transducer</keyword>
<dbReference type="Pfam" id="PF00001">
    <property type="entry name" value="7tm_1"/>
    <property type="match status" value="1"/>
</dbReference>
<comment type="subunit">
    <text evidence="13">Interacts (via C-terminus 330-346 AA) with GRK5; this interaction is promoted by 5-HT (serotonin).</text>
</comment>
<keyword evidence="9 14" id="KW-0675">Receptor</keyword>
<dbReference type="PRINTS" id="PR00237">
    <property type="entry name" value="GPCRRHODOPSN"/>
</dbReference>
<proteinExistence type="inferred from homology"/>
<feature type="transmembrane region" description="Helical" evidence="15">
    <location>
        <begin position="93"/>
        <end position="116"/>
    </location>
</feature>
<dbReference type="GO" id="GO:0004993">
    <property type="term" value="F:G protein-coupled serotonin receptor activity"/>
    <property type="evidence" value="ECO:0007669"/>
    <property type="project" value="InterPro"/>
</dbReference>
<dbReference type="AlphaFoldDB" id="S4RH53"/>
<comment type="similarity">
    <text evidence="14">Belongs to the G-protein coupled receptor 1 family.</text>
</comment>